<proteinExistence type="predicted"/>
<protein>
    <recommendedName>
        <fullName evidence="8">Nucleotide-sugar transporter family protein</fullName>
    </recommendedName>
</protein>
<feature type="transmembrane region" description="Helical" evidence="5">
    <location>
        <begin position="299"/>
        <end position="319"/>
    </location>
</feature>
<dbReference type="PANTHER" id="PTHR10231">
    <property type="entry name" value="NUCLEOTIDE-SUGAR TRANSMEMBRANE TRANSPORTER"/>
    <property type="match status" value="1"/>
</dbReference>
<sequence>MKNGTLECSVCHSKLVSPNSRTYSKAYDRHKIRVSSKQRALNVLLVVGDCVLVGLQPILVYMSKVDGKFNFSPLSVNFLIEAAKVLFAIVMLLFQARHQKVGEKPLLSISTFVQAARNNVLLAVPALLYAINNYLKFIMQLYFNPATVKMLSNLKVLVIAVLLKFIMRRRFSIIQWEALALLLIGISVNQLRSLPEGTSAMGLPVATGAYIYTLIFVTVPSMASVFNEYAMKSQYDTSIYLQNVFLYGYGAIFNFLAILVTVVVKGMEEIYYLNLILQVLFTPNAPLHEMISMSTYTILKKYSSTVATIFTGIASAALFGHTLTINFMLGISIVFISMHQFFSPLAKVKDEQQNGITELRDVPEKLKSKDSFLDLAAAAHVEVCICSYHNLDSINCSQTNHVFPLSRQLVMQERMKDGLYSLPKPSLNLSYIREEFLWEEFFWQDLLD</sequence>
<feature type="transmembrane region" description="Helical" evidence="5">
    <location>
        <begin position="74"/>
        <end position="94"/>
    </location>
</feature>
<dbReference type="OrthoDB" id="419167at2759"/>
<evidence type="ECO:0000256" key="4">
    <source>
        <dbReference type="ARBA" id="ARBA00023136"/>
    </source>
</evidence>
<dbReference type="Proteomes" id="UP000886885">
    <property type="component" value="Chromosome 17D"/>
</dbReference>
<organism evidence="6 7">
    <name type="scientific">Populus tomentosa</name>
    <name type="common">Chinese white poplar</name>
    <dbReference type="NCBI Taxonomy" id="118781"/>
    <lineage>
        <taxon>Eukaryota</taxon>
        <taxon>Viridiplantae</taxon>
        <taxon>Streptophyta</taxon>
        <taxon>Embryophyta</taxon>
        <taxon>Tracheophyta</taxon>
        <taxon>Spermatophyta</taxon>
        <taxon>Magnoliopsida</taxon>
        <taxon>eudicotyledons</taxon>
        <taxon>Gunneridae</taxon>
        <taxon>Pentapetalae</taxon>
        <taxon>rosids</taxon>
        <taxon>fabids</taxon>
        <taxon>Malpighiales</taxon>
        <taxon>Salicaceae</taxon>
        <taxon>Saliceae</taxon>
        <taxon>Populus</taxon>
    </lineage>
</organism>
<evidence type="ECO:0000256" key="5">
    <source>
        <dbReference type="SAM" id="Phobius"/>
    </source>
</evidence>
<dbReference type="EMBL" id="JAAWWB010000034">
    <property type="protein sequence ID" value="KAG6741392.1"/>
    <property type="molecule type" value="Genomic_DNA"/>
</dbReference>
<feature type="transmembrane region" description="Helical" evidence="5">
    <location>
        <begin position="270"/>
        <end position="287"/>
    </location>
</feature>
<gene>
    <name evidence="6" type="ORF">POTOM_054626</name>
</gene>
<evidence type="ECO:0000313" key="6">
    <source>
        <dbReference type="EMBL" id="KAG6741392.1"/>
    </source>
</evidence>
<evidence type="ECO:0000256" key="2">
    <source>
        <dbReference type="ARBA" id="ARBA00022692"/>
    </source>
</evidence>
<dbReference type="GO" id="GO:0015165">
    <property type="term" value="F:pyrimidine nucleotide-sugar transmembrane transporter activity"/>
    <property type="evidence" value="ECO:0007669"/>
    <property type="project" value="InterPro"/>
</dbReference>
<keyword evidence="7" id="KW-1185">Reference proteome</keyword>
<comment type="caution">
    <text evidence="6">The sequence shown here is derived from an EMBL/GenBank/DDBJ whole genome shotgun (WGS) entry which is preliminary data.</text>
</comment>
<keyword evidence="4 5" id="KW-0472">Membrane</keyword>
<comment type="subcellular location">
    <subcellularLocation>
        <location evidence="1">Membrane</location>
        <topology evidence="1">Multi-pass membrane protein</topology>
    </subcellularLocation>
</comment>
<keyword evidence="3 5" id="KW-1133">Transmembrane helix</keyword>
<dbReference type="AlphaFoldDB" id="A0A8X7Y2U8"/>
<feature type="transmembrane region" description="Helical" evidence="5">
    <location>
        <begin position="40"/>
        <end position="62"/>
    </location>
</feature>
<accession>A0A8X7Y2U8</accession>
<dbReference type="InterPro" id="IPR007271">
    <property type="entry name" value="Nuc_sug_transpt"/>
</dbReference>
<feature type="transmembrane region" description="Helical" evidence="5">
    <location>
        <begin position="173"/>
        <end position="191"/>
    </location>
</feature>
<evidence type="ECO:0000256" key="3">
    <source>
        <dbReference type="ARBA" id="ARBA00022989"/>
    </source>
</evidence>
<keyword evidence="2 5" id="KW-0812">Transmembrane</keyword>
<evidence type="ECO:0008006" key="8">
    <source>
        <dbReference type="Google" id="ProtNLM"/>
    </source>
</evidence>
<dbReference type="GO" id="GO:0000139">
    <property type="term" value="C:Golgi membrane"/>
    <property type="evidence" value="ECO:0007669"/>
    <property type="project" value="InterPro"/>
</dbReference>
<evidence type="ECO:0000256" key="1">
    <source>
        <dbReference type="ARBA" id="ARBA00004141"/>
    </source>
</evidence>
<evidence type="ECO:0000313" key="7">
    <source>
        <dbReference type="Proteomes" id="UP000886885"/>
    </source>
</evidence>
<name>A0A8X7Y2U8_POPTO</name>
<feature type="transmembrane region" description="Helical" evidence="5">
    <location>
        <begin position="203"/>
        <end position="223"/>
    </location>
</feature>
<dbReference type="Pfam" id="PF04142">
    <property type="entry name" value="Nuc_sug_transp"/>
    <property type="match status" value="1"/>
</dbReference>
<feature type="transmembrane region" description="Helical" evidence="5">
    <location>
        <begin position="244"/>
        <end position="264"/>
    </location>
</feature>
<reference evidence="6" key="1">
    <citation type="journal article" date="2020" name="bioRxiv">
        <title>Hybrid origin of Populus tomentosa Carr. identified through genome sequencing and phylogenomic analysis.</title>
        <authorList>
            <person name="An X."/>
            <person name="Gao K."/>
            <person name="Chen Z."/>
            <person name="Li J."/>
            <person name="Yang X."/>
            <person name="Yang X."/>
            <person name="Zhou J."/>
            <person name="Guo T."/>
            <person name="Zhao T."/>
            <person name="Huang S."/>
            <person name="Miao D."/>
            <person name="Khan W.U."/>
            <person name="Rao P."/>
            <person name="Ye M."/>
            <person name="Lei B."/>
            <person name="Liao W."/>
            <person name="Wang J."/>
            <person name="Ji L."/>
            <person name="Li Y."/>
            <person name="Guo B."/>
            <person name="Mustafa N.S."/>
            <person name="Li S."/>
            <person name="Yun Q."/>
            <person name="Keller S.R."/>
            <person name="Mao J."/>
            <person name="Zhang R."/>
            <person name="Strauss S.H."/>
        </authorList>
    </citation>
    <scope>NUCLEOTIDE SEQUENCE</scope>
    <source>
        <strain evidence="6">GM15</strain>
        <tissue evidence="6">Leaf</tissue>
    </source>
</reference>